<evidence type="ECO:0000313" key="1">
    <source>
        <dbReference type="EMBL" id="MCO6048419.1"/>
    </source>
</evidence>
<protein>
    <recommendedName>
        <fullName evidence="3">Antibiotic biosynthesis monooxygenase</fullName>
    </recommendedName>
</protein>
<sequence>MPGPTSTIARIWRGRSAPERADEYERCHFEEGILPLREKALGVQTFRKNADGYSEFMTISYRAGEPSMASFSGGDPRAIDRLLRDEEFLLRLPAEVQATRLLGGHGQTG</sequence>
<evidence type="ECO:0008006" key="3">
    <source>
        <dbReference type="Google" id="ProtNLM"/>
    </source>
</evidence>
<organism evidence="1 2">
    <name type="scientific">Mesorhizobium liriopis</name>
    <dbReference type="NCBI Taxonomy" id="2953882"/>
    <lineage>
        <taxon>Bacteria</taxon>
        <taxon>Pseudomonadati</taxon>
        <taxon>Pseudomonadota</taxon>
        <taxon>Alphaproteobacteria</taxon>
        <taxon>Hyphomicrobiales</taxon>
        <taxon>Phyllobacteriaceae</taxon>
        <taxon>Mesorhizobium</taxon>
    </lineage>
</organism>
<dbReference type="EMBL" id="JAMXQS010000001">
    <property type="protein sequence ID" value="MCO6048419.1"/>
    <property type="molecule type" value="Genomic_DNA"/>
</dbReference>
<gene>
    <name evidence="1" type="ORF">NGM99_01275</name>
</gene>
<dbReference type="RefSeq" id="WP_252815234.1">
    <property type="nucleotide sequence ID" value="NZ_JAMXQS010000001.1"/>
</dbReference>
<keyword evidence="2" id="KW-1185">Reference proteome</keyword>
<accession>A0ABT1C0Q1</accession>
<reference evidence="1 2" key="1">
    <citation type="submission" date="2022-06" db="EMBL/GenBank/DDBJ databases">
        <title>Mesorhizobium sp. strain RP14 Genome sequencing and assembly.</title>
        <authorList>
            <person name="Kim I."/>
        </authorList>
    </citation>
    <scope>NUCLEOTIDE SEQUENCE [LARGE SCALE GENOMIC DNA]</scope>
    <source>
        <strain evidence="2">RP14(2022)</strain>
    </source>
</reference>
<proteinExistence type="predicted"/>
<name>A0ABT1C0Q1_9HYPH</name>
<comment type="caution">
    <text evidence="1">The sequence shown here is derived from an EMBL/GenBank/DDBJ whole genome shotgun (WGS) entry which is preliminary data.</text>
</comment>
<dbReference type="Proteomes" id="UP001205906">
    <property type="component" value="Unassembled WGS sequence"/>
</dbReference>
<evidence type="ECO:0000313" key="2">
    <source>
        <dbReference type="Proteomes" id="UP001205906"/>
    </source>
</evidence>